<evidence type="ECO:0000256" key="1">
    <source>
        <dbReference type="ARBA" id="ARBA00010690"/>
    </source>
</evidence>
<organism evidence="3 4">
    <name type="scientific">Paracoccus aurantius</name>
    <dbReference type="NCBI Taxonomy" id="3073814"/>
    <lineage>
        <taxon>Bacteria</taxon>
        <taxon>Pseudomonadati</taxon>
        <taxon>Pseudomonadota</taxon>
        <taxon>Alphaproteobacteria</taxon>
        <taxon>Rhodobacterales</taxon>
        <taxon>Paracoccaceae</taxon>
        <taxon>Paracoccus</taxon>
    </lineage>
</organism>
<evidence type="ECO:0000256" key="2">
    <source>
        <dbReference type="SAM" id="Phobius"/>
    </source>
</evidence>
<evidence type="ECO:0000313" key="3">
    <source>
        <dbReference type="EMBL" id="MDS9466947.1"/>
    </source>
</evidence>
<keyword evidence="2" id="KW-1133">Transmembrane helix</keyword>
<dbReference type="Proteomes" id="UP001269144">
    <property type="component" value="Unassembled WGS sequence"/>
</dbReference>
<protein>
    <submittedName>
        <fullName evidence="3">Flagellar type III secretion system protein FlhB</fullName>
    </submittedName>
</protein>
<dbReference type="Gene3D" id="6.10.250.2080">
    <property type="match status" value="1"/>
</dbReference>
<keyword evidence="2" id="KW-0812">Transmembrane</keyword>
<reference evidence="4" key="1">
    <citation type="submission" date="2023-07" db="EMBL/GenBank/DDBJ databases">
        <title>Paracoccus sp. MBLB3053 whole genome sequence.</title>
        <authorList>
            <person name="Hwang C.Y."/>
            <person name="Cho E.-S."/>
            <person name="Seo M.-J."/>
        </authorList>
    </citation>
    <scope>NUCLEOTIDE SEQUENCE [LARGE SCALE GENOMIC DNA]</scope>
    <source>
        <strain evidence="4">MBLB3053</strain>
    </source>
</reference>
<dbReference type="SUPFAM" id="SSF160544">
    <property type="entry name" value="EscU C-terminal domain-like"/>
    <property type="match status" value="1"/>
</dbReference>
<sequence length="369" mass="40538">MSDQDEDKAYEASEQKLRRAREQGDIARATELNSALSYLGLWAAVLFIANWAAPSWLAMAARALGAEPWPDGRGRSTMDMARALSGHAGLACVACAAIIALPVLVGLIAQRAIVISPKKLMPDFNRINPVKNAAQKFGRSGLASFTISLFKVVLVGAGGWLLYAALLGRVLSAEAMSDLQWVAGLRLIVERVVQLAIGTGLVLGLIDLLWKRHEFLTRQRMSRKEMQDEFKESEGDPHMRSARRQKAVDIVLNSMLADIEKADVVIVNPTHYAVALEWKRGSGRAPVCLAKGVDQIALKIRERALENQVPIWSDPPCARALYATVGIGEEVQHEHFAPVAAAIRFAEAMRKKMREGWGGSSAERKRDRK</sequence>
<accession>A0ABU2HPH3</accession>
<name>A0ABU2HPH3_9RHOB</name>
<feature type="transmembrane region" description="Helical" evidence="2">
    <location>
        <begin position="192"/>
        <end position="210"/>
    </location>
</feature>
<dbReference type="PRINTS" id="PR00950">
    <property type="entry name" value="TYPE3IMSPROT"/>
</dbReference>
<dbReference type="PANTHER" id="PTHR30531:SF12">
    <property type="entry name" value="FLAGELLAR BIOSYNTHETIC PROTEIN FLHB"/>
    <property type="match status" value="1"/>
</dbReference>
<dbReference type="EMBL" id="JAVQLW010000001">
    <property type="protein sequence ID" value="MDS9466947.1"/>
    <property type="molecule type" value="Genomic_DNA"/>
</dbReference>
<dbReference type="Gene3D" id="3.40.1690.10">
    <property type="entry name" value="secretion proteins EscU"/>
    <property type="match status" value="1"/>
</dbReference>
<keyword evidence="3" id="KW-0969">Cilium</keyword>
<comment type="caution">
    <text evidence="3">The sequence shown here is derived from an EMBL/GenBank/DDBJ whole genome shotgun (WGS) entry which is preliminary data.</text>
</comment>
<feature type="transmembrane region" description="Helical" evidence="2">
    <location>
        <begin position="149"/>
        <end position="172"/>
    </location>
</feature>
<dbReference type="InterPro" id="IPR029025">
    <property type="entry name" value="T3SS_substrate_exporter_C"/>
</dbReference>
<proteinExistence type="inferred from homology"/>
<dbReference type="Pfam" id="PF01312">
    <property type="entry name" value="Bac_export_2"/>
    <property type="match status" value="1"/>
</dbReference>
<feature type="transmembrane region" description="Helical" evidence="2">
    <location>
        <begin position="88"/>
        <end position="109"/>
    </location>
</feature>
<dbReference type="RefSeq" id="WP_311159139.1">
    <property type="nucleotide sequence ID" value="NZ_JAVQLW010000001.1"/>
</dbReference>
<dbReference type="PANTHER" id="PTHR30531">
    <property type="entry name" value="FLAGELLAR BIOSYNTHETIC PROTEIN FLHB"/>
    <property type="match status" value="1"/>
</dbReference>
<dbReference type="InterPro" id="IPR006135">
    <property type="entry name" value="T3SS_substrate_exporter"/>
</dbReference>
<keyword evidence="3" id="KW-0282">Flagellum</keyword>
<keyword evidence="4" id="KW-1185">Reference proteome</keyword>
<keyword evidence="2" id="KW-0472">Membrane</keyword>
<feature type="transmembrane region" description="Helical" evidence="2">
    <location>
        <begin position="35"/>
        <end position="53"/>
    </location>
</feature>
<comment type="similarity">
    <text evidence="1">Belongs to the type III secretion exporter family.</text>
</comment>
<keyword evidence="3" id="KW-0966">Cell projection</keyword>
<evidence type="ECO:0000313" key="4">
    <source>
        <dbReference type="Proteomes" id="UP001269144"/>
    </source>
</evidence>
<gene>
    <name evidence="3" type="ORF">RGQ15_05060</name>
</gene>